<reference evidence="5" key="1">
    <citation type="journal article" date="2023" name="Commun. Biol.">
        <title>Genome analysis of Parmales, the sister group of diatoms, reveals the evolutionary specialization of diatoms from phago-mixotrophs to photoautotrophs.</title>
        <authorList>
            <person name="Ban H."/>
            <person name="Sato S."/>
            <person name="Yoshikawa S."/>
            <person name="Yamada K."/>
            <person name="Nakamura Y."/>
            <person name="Ichinomiya M."/>
            <person name="Sato N."/>
            <person name="Blanc-Mathieu R."/>
            <person name="Endo H."/>
            <person name="Kuwata A."/>
            <person name="Ogata H."/>
        </authorList>
    </citation>
    <scope>NUCLEOTIDE SEQUENCE [LARGE SCALE GENOMIC DNA]</scope>
    <source>
        <strain evidence="5">NIES 3701</strain>
    </source>
</reference>
<evidence type="ECO:0000256" key="3">
    <source>
        <dbReference type="SAM" id="SignalP"/>
    </source>
</evidence>
<feature type="signal peptide" evidence="3">
    <location>
        <begin position="1"/>
        <end position="20"/>
    </location>
</feature>
<dbReference type="GO" id="GO:0015937">
    <property type="term" value="P:coenzyme A biosynthetic process"/>
    <property type="evidence" value="ECO:0007669"/>
    <property type="project" value="InterPro"/>
</dbReference>
<dbReference type="OrthoDB" id="247245at2759"/>
<dbReference type="GO" id="GO:0004140">
    <property type="term" value="F:dephospho-CoA kinase activity"/>
    <property type="evidence" value="ECO:0007669"/>
    <property type="project" value="InterPro"/>
</dbReference>
<proteinExistence type="inferred from homology"/>
<dbReference type="CDD" id="cd02022">
    <property type="entry name" value="DPCK"/>
    <property type="match status" value="1"/>
</dbReference>
<dbReference type="InterPro" id="IPR001977">
    <property type="entry name" value="Depp_CoAkinase"/>
</dbReference>
<gene>
    <name evidence="4" type="ORF">TrST_g2972</name>
</gene>
<dbReference type="EMBL" id="BRXY01000060">
    <property type="protein sequence ID" value="GMH59641.1"/>
    <property type="molecule type" value="Genomic_DNA"/>
</dbReference>
<keyword evidence="2" id="KW-0067">ATP-binding</keyword>
<dbReference type="InterPro" id="IPR027417">
    <property type="entry name" value="P-loop_NTPase"/>
</dbReference>
<accession>A0A9W6ZWE5</accession>
<dbReference type="PANTHER" id="PTHR10695">
    <property type="entry name" value="DEPHOSPHO-COA KINASE-RELATED"/>
    <property type="match status" value="1"/>
</dbReference>
<dbReference type="PROSITE" id="PS51219">
    <property type="entry name" value="DPCK"/>
    <property type="match status" value="1"/>
</dbReference>
<keyword evidence="3" id="KW-0732">Signal</keyword>
<dbReference type="GO" id="GO:0005524">
    <property type="term" value="F:ATP binding"/>
    <property type="evidence" value="ECO:0007669"/>
    <property type="project" value="UniProtKB-KW"/>
</dbReference>
<protein>
    <recommendedName>
        <fullName evidence="6">Dephospho-CoA kinase</fullName>
    </recommendedName>
</protein>
<organism evidence="4 5">
    <name type="scientific">Triparma strigata</name>
    <dbReference type="NCBI Taxonomy" id="1606541"/>
    <lineage>
        <taxon>Eukaryota</taxon>
        <taxon>Sar</taxon>
        <taxon>Stramenopiles</taxon>
        <taxon>Ochrophyta</taxon>
        <taxon>Bolidophyceae</taxon>
        <taxon>Parmales</taxon>
        <taxon>Triparmaceae</taxon>
        <taxon>Triparma</taxon>
    </lineage>
</organism>
<evidence type="ECO:0000313" key="5">
    <source>
        <dbReference type="Proteomes" id="UP001165085"/>
    </source>
</evidence>
<dbReference type="NCBIfam" id="TIGR00152">
    <property type="entry name" value="dephospho-CoA kinase"/>
    <property type="match status" value="1"/>
</dbReference>
<dbReference type="Gene3D" id="3.40.50.300">
    <property type="entry name" value="P-loop containing nucleotide triphosphate hydrolases"/>
    <property type="match status" value="1"/>
</dbReference>
<dbReference type="Proteomes" id="UP001165085">
    <property type="component" value="Unassembled WGS sequence"/>
</dbReference>
<dbReference type="HAMAP" id="MF_00376">
    <property type="entry name" value="Dephospho_CoA_kinase"/>
    <property type="match status" value="1"/>
</dbReference>
<dbReference type="AlphaFoldDB" id="A0A9W6ZWE5"/>
<dbReference type="SUPFAM" id="SSF52540">
    <property type="entry name" value="P-loop containing nucleoside triphosphate hydrolases"/>
    <property type="match status" value="1"/>
</dbReference>
<evidence type="ECO:0008006" key="6">
    <source>
        <dbReference type="Google" id="ProtNLM"/>
    </source>
</evidence>
<evidence type="ECO:0000256" key="1">
    <source>
        <dbReference type="ARBA" id="ARBA00022741"/>
    </source>
</evidence>
<evidence type="ECO:0000313" key="4">
    <source>
        <dbReference type="EMBL" id="GMH59641.1"/>
    </source>
</evidence>
<keyword evidence="5" id="KW-1185">Reference proteome</keyword>
<dbReference type="PANTHER" id="PTHR10695:SF46">
    <property type="entry name" value="BIFUNCTIONAL COENZYME A SYNTHASE-RELATED"/>
    <property type="match status" value="1"/>
</dbReference>
<feature type="chain" id="PRO_5040827610" description="Dephospho-CoA kinase" evidence="3">
    <location>
        <begin position="21"/>
        <end position="244"/>
    </location>
</feature>
<keyword evidence="1" id="KW-0547">Nucleotide-binding</keyword>
<sequence length="244" mass="26690">MLSSSLPILLLMLSFLPSSSFPSSFPRSLSLLLRPLSSSSQLPSLPYTIGITGPIASGKTTFSTSLSNLKNYTLLQADSLITYPPNSTSYDLIVSEFGPQIVGSDSLIDRKILGDIVFSSPPKMKILESILWPEASLKISTFLKATSNNVVLLEASPLHSAGWDIQFCDEVISVTAKESVRVGRLMARNGLTEEEARRRVEGQRGKIREGGTVIVNEGEGMEEEVEREGRRIDGIIKKILEDMD</sequence>
<evidence type="ECO:0000256" key="2">
    <source>
        <dbReference type="ARBA" id="ARBA00022840"/>
    </source>
</evidence>
<dbReference type="Pfam" id="PF01121">
    <property type="entry name" value="CoaE"/>
    <property type="match status" value="1"/>
</dbReference>
<name>A0A9W6ZWE5_9STRA</name>
<comment type="caution">
    <text evidence="4">The sequence shown here is derived from an EMBL/GenBank/DDBJ whole genome shotgun (WGS) entry which is preliminary data.</text>
</comment>